<comment type="caution">
    <text evidence="1">The sequence shown here is derived from an EMBL/GenBank/DDBJ whole genome shotgun (WGS) entry which is preliminary data.</text>
</comment>
<dbReference type="RefSeq" id="WP_182040472.1">
    <property type="nucleotide sequence ID" value="NZ_PDLY01000001.1"/>
</dbReference>
<evidence type="ECO:0000313" key="2">
    <source>
        <dbReference type="Proteomes" id="UP000765338"/>
    </source>
</evidence>
<proteinExistence type="predicted"/>
<reference evidence="1 2" key="1">
    <citation type="submission" date="2017-10" db="EMBL/GenBank/DDBJ databases">
        <authorList>
            <person name="Jakob F."/>
        </authorList>
    </citation>
    <scope>NUCLEOTIDE SEQUENCE [LARGE SCALE GENOMIC DNA]</scope>
    <source>
        <strain evidence="1 2">TMW 2.1889</strain>
    </source>
</reference>
<evidence type="ECO:0008006" key="3">
    <source>
        <dbReference type="Google" id="ProtNLM"/>
    </source>
</evidence>
<sequence length="199" mass="23562">MCDITQEIKEQINNLERYVAIRSRLLRIYYCIERISNILDDIGESFDKCKYEELQEYFSLNDAFIISYGAIFNSSLAAKHVSFDDKIFDDDIELKNIHKDIMQQRNKIVAHHDFRDKEEVTGSGFYIKSLVECKVDENTVKLTTSMAFDKNSIFVTKERVRKYKEIYNKIMAYRDKKERKILDKIEKITNKKVIVNGDI</sequence>
<accession>A0ABR5ZRG0</accession>
<organism evidence="1 2">
    <name type="scientific">Bombella mellum</name>
    <dbReference type="NCBI Taxonomy" id="2039288"/>
    <lineage>
        <taxon>Bacteria</taxon>
        <taxon>Pseudomonadati</taxon>
        <taxon>Pseudomonadota</taxon>
        <taxon>Alphaproteobacteria</taxon>
        <taxon>Acetobacterales</taxon>
        <taxon>Acetobacteraceae</taxon>
        <taxon>Bombella</taxon>
    </lineage>
</organism>
<name>A0ABR5ZRG0_9PROT</name>
<gene>
    <name evidence="1" type="ORF">CPA56_02695</name>
</gene>
<protein>
    <recommendedName>
        <fullName evidence="3">HEPN AbiU2-like domain-containing protein</fullName>
    </recommendedName>
</protein>
<evidence type="ECO:0000313" key="1">
    <source>
        <dbReference type="EMBL" id="MBA5726903.1"/>
    </source>
</evidence>
<dbReference type="EMBL" id="PDLY01000001">
    <property type="protein sequence ID" value="MBA5726903.1"/>
    <property type="molecule type" value="Genomic_DNA"/>
</dbReference>
<keyword evidence="2" id="KW-1185">Reference proteome</keyword>
<dbReference type="Proteomes" id="UP000765338">
    <property type="component" value="Unassembled WGS sequence"/>
</dbReference>